<keyword evidence="2" id="KW-1185">Reference proteome</keyword>
<protein>
    <submittedName>
        <fullName evidence="1">Uncharacterized protein</fullName>
    </submittedName>
</protein>
<evidence type="ECO:0000313" key="1">
    <source>
        <dbReference type="EMBL" id="KAH9302120.1"/>
    </source>
</evidence>
<dbReference type="Proteomes" id="UP000824469">
    <property type="component" value="Unassembled WGS sequence"/>
</dbReference>
<gene>
    <name evidence="1" type="ORF">KI387_013703</name>
</gene>
<organism evidence="1 2">
    <name type="scientific">Taxus chinensis</name>
    <name type="common">Chinese yew</name>
    <name type="synonym">Taxus wallichiana var. chinensis</name>
    <dbReference type="NCBI Taxonomy" id="29808"/>
    <lineage>
        <taxon>Eukaryota</taxon>
        <taxon>Viridiplantae</taxon>
        <taxon>Streptophyta</taxon>
        <taxon>Embryophyta</taxon>
        <taxon>Tracheophyta</taxon>
        <taxon>Spermatophyta</taxon>
        <taxon>Pinopsida</taxon>
        <taxon>Pinidae</taxon>
        <taxon>Conifers II</taxon>
        <taxon>Cupressales</taxon>
        <taxon>Taxaceae</taxon>
        <taxon>Taxus</taxon>
    </lineage>
</organism>
<sequence length="55" mass="6280">MVKNKSIKPKSNIGCMFTLVERKKVKEDQICLTAIHSPAHEKLKMLGVWDTLRAI</sequence>
<evidence type="ECO:0000313" key="2">
    <source>
        <dbReference type="Proteomes" id="UP000824469"/>
    </source>
</evidence>
<dbReference type="AlphaFoldDB" id="A0AA38CKR6"/>
<dbReference type="EMBL" id="JAHRHJ020000009">
    <property type="protein sequence ID" value="KAH9302120.1"/>
    <property type="molecule type" value="Genomic_DNA"/>
</dbReference>
<comment type="caution">
    <text evidence="1">The sequence shown here is derived from an EMBL/GenBank/DDBJ whole genome shotgun (WGS) entry which is preliminary data.</text>
</comment>
<reference evidence="1 2" key="1">
    <citation type="journal article" date="2021" name="Nat. Plants">
        <title>The Taxus genome provides insights into paclitaxel biosynthesis.</title>
        <authorList>
            <person name="Xiong X."/>
            <person name="Gou J."/>
            <person name="Liao Q."/>
            <person name="Li Y."/>
            <person name="Zhou Q."/>
            <person name="Bi G."/>
            <person name="Li C."/>
            <person name="Du R."/>
            <person name="Wang X."/>
            <person name="Sun T."/>
            <person name="Guo L."/>
            <person name="Liang H."/>
            <person name="Lu P."/>
            <person name="Wu Y."/>
            <person name="Zhang Z."/>
            <person name="Ro D.K."/>
            <person name="Shang Y."/>
            <person name="Huang S."/>
            <person name="Yan J."/>
        </authorList>
    </citation>
    <scope>NUCLEOTIDE SEQUENCE [LARGE SCALE GENOMIC DNA]</scope>
    <source>
        <strain evidence="1">Ta-2019</strain>
    </source>
</reference>
<proteinExistence type="predicted"/>
<name>A0AA38CKR6_TAXCH</name>
<feature type="non-terminal residue" evidence="1">
    <location>
        <position position="55"/>
    </location>
</feature>
<accession>A0AA38CKR6</accession>